<dbReference type="CDD" id="cd08509">
    <property type="entry name" value="PBP2_TmCBP_oligosaccharides_like"/>
    <property type="match status" value="1"/>
</dbReference>
<gene>
    <name evidence="4" type="ORF">JOL79_12160</name>
</gene>
<evidence type="ECO:0000259" key="3">
    <source>
        <dbReference type="Pfam" id="PF00496"/>
    </source>
</evidence>
<dbReference type="Pfam" id="PF00496">
    <property type="entry name" value="SBP_bac_5"/>
    <property type="match status" value="1"/>
</dbReference>
<keyword evidence="5" id="KW-1185">Reference proteome</keyword>
<evidence type="ECO:0000313" key="5">
    <source>
        <dbReference type="Proteomes" id="UP000674234"/>
    </source>
</evidence>
<dbReference type="PANTHER" id="PTHR30290:SF82">
    <property type="entry name" value="ABC-TYPE DIPEPTIDE_OLIGOPEPTIDE TRANSPORT SYSTEM, PERIPLASMIC COMPONENT"/>
    <property type="match status" value="1"/>
</dbReference>
<keyword evidence="2" id="KW-0732">Signal</keyword>
<dbReference type="SUPFAM" id="SSF53850">
    <property type="entry name" value="Periplasmic binding protein-like II"/>
    <property type="match status" value="1"/>
</dbReference>
<dbReference type="Proteomes" id="UP000674234">
    <property type="component" value="Unassembled WGS sequence"/>
</dbReference>
<feature type="signal peptide" evidence="2">
    <location>
        <begin position="1"/>
        <end position="25"/>
    </location>
</feature>
<dbReference type="PROSITE" id="PS51257">
    <property type="entry name" value="PROKAR_LIPOPROTEIN"/>
    <property type="match status" value="1"/>
</dbReference>
<dbReference type="EMBL" id="JAFCNB010000005">
    <property type="protein sequence ID" value="MBP2704569.1"/>
    <property type="molecule type" value="Genomic_DNA"/>
</dbReference>
<dbReference type="InterPro" id="IPR000914">
    <property type="entry name" value="SBP_5_dom"/>
</dbReference>
<evidence type="ECO:0000313" key="4">
    <source>
        <dbReference type="EMBL" id="MBP2704569.1"/>
    </source>
</evidence>
<dbReference type="PANTHER" id="PTHR30290">
    <property type="entry name" value="PERIPLASMIC BINDING COMPONENT OF ABC TRANSPORTER"/>
    <property type="match status" value="1"/>
</dbReference>
<dbReference type="GO" id="GO:1904680">
    <property type="term" value="F:peptide transmembrane transporter activity"/>
    <property type="evidence" value="ECO:0007669"/>
    <property type="project" value="TreeGrafter"/>
</dbReference>
<organism evidence="4 5">
    <name type="scientific">Microbispora oryzae</name>
    <dbReference type="NCBI Taxonomy" id="2806554"/>
    <lineage>
        <taxon>Bacteria</taxon>
        <taxon>Bacillati</taxon>
        <taxon>Actinomycetota</taxon>
        <taxon>Actinomycetes</taxon>
        <taxon>Streptosporangiales</taxon>
        <taxon>Streptosporangiaceae</taxon>
        <taxon>Microbispora</taxon>
    </lineage>
</organism>
<protein>
    <submittedName>
        <fullName evidence="4">ABC transporter substrate-binding protein</fullName>
    </submittedName>
</protein>
<comment type="caution">
    <text evidence="4">The sequence shown here is derived from an EMBL/GenBank/DDBJ whole genome shotgun (WGS) entry which is preliminary data.</text>
</comment>
<sequence length="583" mass="65344">MRNRPRFLIPLLAVGLLTACSGVGADPAPAPSQEGGAADQGAGGSLPRNQTLYTSGTQWGPPSNWNPLREWDSATGTKGFVYETLFIYDPDADTFTPWLAQSGEWTGPKEYTLKLRPGITWSDGKPLTADDVVFTFELGKMETVPYHPLWSWLKTAEAVDAHTVKFTFSTANYQEWANHLYSRAILPKHIWANRSEDEVMNGANENPVGTGPYAYKSHDQDRMVWVKRDNWWATKALGKDVKPKYIVDYVNSSNEVAMNLLLQKGLDLSTNFLPGIGNLVTGDFGIKTYYDGPPFMLPANTTWLLLNTTKKPMDDVSFRKAVAYSIDLKKIVQGVYSNLVKGANPTGLLPQWDKYIDRNVVNQYGFTHDVSKAKQLLADAGYKDKNGDGLVESPSGAKISLKLIVPAGWTDWVEAARVISASAKEAGIDIQPGFPDYNDLVDRRNSGKYDMVLNNDKQLANTPWLYYDYLFRLPVQKLQTTTNFGRYANEQAWQLTQRLDQVKPEDLEGMKRITAQLQKIQLDEMPVIPLWYTGLWSQTTNAVWKNWPTDAKGTPKYPPTFWRGWPEMGSTLMLTELQPASGA</sequence>
<dbReference type="GO" id="GO:0043190">
    <property type="term" value="C:ATP-binding cassette (ABC) transporter complex"/>
    <property type="evidence" value="ECO:0007669"/>
    <property type="project" value="InterPro"/>
</dbReference>
<proteinExistence type="predicted"/>
<evidence type="ECO:0000256" key="1">
    <source>
        <dbReference type="SAM" id="MobiDB-lite"/>
    </source>
</evidence>
<name>A0A940WFA7_9ACTN</name>
<feature type="compositionally biased region" description="Polar residues" evidence="1">
    <location>
        <begin position="47"/>
        <end position="60"/>
    </location>
</feature>
<feature type="region of interest" description="Disordered" evidence="1">
    <location>
        <begin position="27"/>
        <end position="60"/>
    </location>
</feature>
<dbReference type="PIRSF" id="PIRSF002741">
    <property type="entry name" value="MppA"/>
    <property type="match status" value="1"/>
</dbReference>
<dbReference type="InterPro" id="IPR030678">
    <property type="entry name" value="Peptide/Ni-bd"/>
</dbReference>
<accession>A0A940WFA7</accession>
<dbReference type="GO" id="GO:0042597">
    <property type="term" value="C:periplasmic space"/>
    <property type="evidence" value="ECO:0007669"/>
    <property type="project" value="UniProtKB-ARBA"/>
</dbReference>
<dbReference type="AlphaFoldDB" id="A0A940WFA7"/>
<dbReference type="InterPro" id="IPR039424">
    <property type="entry name" value="SBP_5"/>
</dbReference>
<dbReference type="Gene3D" id="3.40.190.10">
    <property type="entry name" value="Periplasmic binding protein-like II"/>
    <property type="match status" value="1"/>
</dbReference>
<dbReference type="RefSeq" id="WP_210155860.1">
    <property type="nucleotide sequence ID" value="NZ_JAFCNB010000005.1"/>
</dbReference>
<reference evidence="4" key="1">
    <citation type="submission" date="2021-02" db="EMBL/GenBank/DDBJ databases">
        <title>Draft genome sequence of Microbispora sp. RL4-1S isolated from rice leaves in Thailand.</title>
        <authorList>
            <person name="Muangham S."/>
            <person name="Duangmal K."/>
        </authorList>
    </citation>
    <scope>NUCLEOTIDE SEQUENCE</scope>
    <source>
        <strain evidence="4">RL4-1S</strain>
    </source>
</reference>
<dbReference type="Gene3D" id="3.90.76.10">
    <property type="entry name" value="Dipeptide-binding Protein, Domain 1"/>
    <property type="match status" value="1"/>
</dbReference>
<dbReference type="GO" id="GO:0015833">
    <property type="term" value="P:peptide transport"/>
    <property type="evidence" value="ECO:0007669"/>
    <property type="project" value="TreeGrafter"/>
</dbReference>
<evidence type="ECO:0000256" key="2">
    <source>
        <dbReference type="SAM" id="SignalP"/>
    </source>
</evidence>
<feature type="domain" description="Solute-binding protein family 5" evidence="3">
    <location>
        <begin position="95"/>
        <end position="469"/>
    </location>
</feature>
<feature type="chain" id="PRO_5039337035" evidence="2">
    <location>
        <begin position="26"/>
        <end position="583"/>
    </location>
</feature>
<dbReference type="Gene3D" id="3.10.105.10">
    <property type="entry name" value="Dipeptide-binding Protein, Domain 3"/>
    <property type="match status" value="1"/>
</dbReference>